<reference evidence="2" key="1">
    <citation type="submission" date="2024-07" db="EMBL/GenBank/DDBJ databases">
        <title>Two chromosome-level genome assemblies of Korean endemic species Abeliophyllum distichum and Forsythia ovata (Oleaceae).</title>
        <authorList>
            <person name="Jang H."/>
        </authorList>
    </citation>
    <scope>NUCLEOTIDE SEQUENCE [LARGE SCALE GENOMIC DNA]</scope>
</reference>
<dbReference type="Proteomes" id="UP001604277">
    <property type="component" value="Unassembled WGS sequence"/>
</dbReference>
<evidence type="ECO:0000313" key="1">
    <source>
        <dbReference type="EMBL" id="KAL2556463.1"/>
    </source>
</evidence>
<keyword evidence="2" id="KW-1185">Reference proteome</keyword>
<protein>
    <submittedName>
        <fullName evidence="1">WD repeat domain-containing protein</fullName>
    </submittedName>
</protein>
<sequence>MLKSKYWKSFKHTLHTLFPIAPHDFATTHSADITIFSGKTLEPKFTITSVFADFATSVAFRYDGKLLAAGDLAGIELHIGPALVEDGGFKCKIESDGGEIGELRMGPPLDFKDLISDLALE</sequence>
<gene>
    <name evidence="1" type="ORF">Fot_01202</name>
</gene>
<accession>A0ABD1X694</accession>
<comment type="caution">
    <text evidence="1">The sequence shown here is derived from an EMBL/GenBank/DDBJ whole genome shotgun (WGS) entry which is preliminary data.</text>
</comment>
<evidence type="ECO:0000313" key="2">
    <source>
        <dbReference type="Proteomes" id="UP001604277"/>
    </source>
</evidence>
<proteinExistence type="predicted"/>
<dbReference type="AlphaFoldDB" id="A0ABD1X694"/>
<organism evidence="1 2">
    <name type="scientific">Forsythia ovata</name>
    <dbReference type="NCBI Taxonomy" id="205694"/>
    <lineage>
        <taxon>Eukaryota</taxon>
        <taxon>Viridiplantae</taxon>
        <taxon>Streptophyta</taxon>
        <taxon>Embryophyta</taxon>
        <taxon>Tracheophyta</taxon>
        <taxon>Spermatophyta</taxon>
        <taxon>Magnoliopsida</taxon>
        <taxon>eudicotyledons</taxon>
        <taxon>Gunneridae</taxon>
        <taxon>Pentapetalae</taxon>
        <taxon>asterids</taxon>
        <taxon>lamiids</taxon>
        <taxon>Lamiales</taxon>
        <taxon>Oleaceae</taxon>
        <taxon>Forsythieae</taxon>
        <taxon>Forsythia</taxon>
    </lineage>
</organism>
<name>A0ABD1X694_9LAMI</name>
<dbReference type="EMBL" id="JBFOLJ010000001">
    <property type="protein sequence ID" value="KAL2556463.1"/>
    <property type="molecule type" value="Genomic_DNA"/>
</dbReference>